<accession>A0AAW8CFF7</accession>
<dbReference type="SUPFAM" id="SSF56349">
    <property type="entry name" value="DNA breaking-rejoining enzymes"/>
    <property type="match status" value="1"/>
</dbReference>
<evidence type="ECO:0000256" key="3">
    <source>
        <dbReference type="ARBA" id="ARBA00023125"/>
    </source>
</evidence>
<dbReference type="Gene3D" id="1.10.443.10">
    <property type="entry name" value="Intergrase catalytic core"/>
    <property type="match status" value="1"/>
</dbReference>
<dbReference type="PROSITE" id="PS51898">
    <property type="entry name" value="TYR_RECOMBINASE"/>
    <property type="match status" value="1"/>
</dbReference>
<reference evidence="6 7" key="1">
    <citation type="journal article" date="2023" name="Front. Microbiol.">
        <title>Phylogeography and host specificity of Pasteurellaceae pathogenic to sea-farmed fish in the north-east Atlantic.</title>
        <authorList>
            <person name="Gulla S."/>
            <person name="Colquhoun D.J."/>
            <person name="Olsen A.B."/>
            <person name="Spilsberg B."/>
            <person name="Lagesen K."/>
            <person name="Aakesson C.P."/>
            <person name="Strom S."/>
            <person name="Manji F."/>
            <person name="Birkbeck T.H."/>
            <person name="Nilsen H.K."/>
        </authorList>
    </citation>
    <scope>NUCLEOTIDE SEQUENCE [LARGE SCALE GENOMIC DNA]</scope>
    <source>
        <strain evidence="6 7">NVIB3131</strain>
    </source>
</reference>
<dbReference type="InterPro" id="IPR025166">
    <property type="entry name" value="Integrase_DNA_bind_dom"/>
</dbReference>
<dbReference type="InterPro" id="IPR013762">
    <property type="entry name" value="Integrase-like_cat_sf"/>
</dbReference>
<evidence type="ECO:0000313" key="7">
    <source>
        <dbReference type="Proteomes" id="UP001226020"/>
    </source>
</evidence>
<dbReference type="Pfam" id="PF13356">
    <property type="entry name" value="Arm-DNA-bind_3"/>
    <property type="match status" value="1"/>
</dbReference>
<proteinExistence type="inferred from homology"/>
<keyword evidence="3" id="KW-0238">DNA-binding</keyword>
<dbReference type="GO" id="GO:0003677">
    <property type="term" value="F:DNA binding"/>
    <property type="evidence" value="ECO:0007669"/>
    <property type="project" value="UniProtKB-KW"/>
</dbReference>
<dbReference type="InterPro" id="IPR011010">
    <property type="entry name" value="DNA_brk_join_enz"/>
</dbReference>
<dbReference type="InterPro" id="IPR050808">
    <property type="entry name" value="Phage_Integrase"/>
</dbReference>
<gene>
    <name evidence="6" type="ORF">QJU57_06455</name>
</gene>
<dbReference type="GO" id="GO:0015074">
    <property type="term" value="P:DNA integration"/>
    <property type="evidence" value="ECO:0007669"/>
    <property type="project" value="UniProtKB-KW"/>
</dbReference>
<keyword evidence="2" id="KW-0229">DNA integration</keyword>
<dbReference type="RefSeq" id="WP_306351718.1">
    <property type="nucleotide sequence ID" value="NZ_JASAWV010000008.1"/>
</dbReference>
<dbReference type="EMBL" id="JASAXT010000010">
    <property type="protein sequence ID" value="MDP8148714.1"/>
    <property type="molecule type" value="Genomic_DNA"/>
</dbReference>
<keyword evidence="7" id="KW-1185">Reference proteome</keyword>
<evidence type="ECO:0000256" key="1">
    <source>
        <dbReference type="ARBA" id="ARBA00008857"/>
    </source>
</evidence>
<dbReference type="PANTHER" id="PTHR30629">
    <property type="entry name" value="PROPHAGE INTEGRASE"/>
    <property type="match status" value="1"/>
</dbReference>
<name>A0AAW8CFF7_9PAST</name>
<protein>
    <submittedName>
        <fullName evidence="6">Tyrosine-type recombinase/integrase</fullName>
    </submittedName>
</protein>
<sequence>MINNTKKILTTKDIQLMKPGDKDIIDTGENSGLRVVCGKTGRKTFIYRYRSPISYEKKLLQIKIGVFPKTTLNDARQKLQDLKHIRSLGRCPTTEYKQSKKEQEERQKDACFSVKEMIDLYLQQYIEDHYSDNGTFIAGRRKLKGQKETRRTLYYDIVKPLGKRVASSLTRKEITKHIQNIVDERGARVQAGRVLNELNLAYKFAISLNKFPETFINPAFSAKETLKMSTIKLTGNKATRTFSEKEIKLFMKWLPQSSFSQKIQNVFLLTLFTGCRTGEICAIAWNDVDLKKKTIFLKETKTGTSRYVQLSSQAIILLKSIDNSGKYVFQIKRKEEPMNQKYLTECTWSLRRRGLMIDLEHWSPHDLRRTVRTGLARLGCPNDVGEAILGHSKKGIEGTYNLHTYDKECKKWLQTWGNYLDKLIT</sequence>
<dbReference type="InterPro" id="IPR002104">
    <property type="entry name" value="Integrase_catalytic"/>
</dbReference>
<dbReference type="Gene3D" id="1.10.150.130">
    <property type="match status" value="1"/>
</dbReference>
<organism evidence="6 7">
    <name type="scientific">Phocoenobacter atlanticus subsp. atlanticus</name>
    <dbReference type="NCBI Taxonomy" id="3061285"/>
    <lineage>
        <taxon>Bacteria</taxon>
        <taxon>Pseudomonadati</taxon>
        <taxon>Pseudomonadota</taxon>
        <taxon>Gammaproteobacteria</taxon>
        <taxon>Pasteurellales</taxon>
        <taxon>Pasteurellaceae</taxon>
        <taxon>Phocoenobacter</taxon>
        <taxon>Phocoenobacter atlanticus</taxon>
    </lineage>
</organism>
<evidence type="ECO:0000313" key="6">
    <source>
        <dbReference type="EMBL" id="MDP8148714.1"/>
    </source>
</evidence>
<evidence type="ECO:0000259" key="5">
    <source>
        <dbReference type="PROSITE" id="PS51898"/>
    </source>
</evidence>
<dbReference type="InterPro" id="IPR010998">
    <property type="entry name" value="Integrase_recombinase_N"/>
</dbReference>
<dbReference type="GO" id="GO:0006310">
    <property type="term" value="P:DNA recombination"/>
    <property type="evidence" value="ECO:0007669"/>
    <property type="project" value="UniProtKB-KW"/>
</dbReference>
<feature type="domain" description="Tyr recombinase" evidence="5">
    <location>
        <begin position="237"/>
        <end position="414"/>
    </location>
</feature>
<dbReference type="Pfam" id="PF00589">
    <property type="entry name" value="Phage_integrase"/>
    <property type="match status" value="1"/>
</dbReference>
<evidence type="ECO:0000256" key="2">
    <source>
        <dbReference type="ARBA" id="ARBA00022908"/>
    </source>
</evidence>
<dbReference type="Proteomes" id="UP001226020">
    <property type="component" value="Unassembled WGS sequence"/>
</dbReference>
<dbReference type="PANTHER" id="PTHR30629:SF2">
    <property type="entry name" value="PROPHAGE INTEGRASE INTS-RELATED"/>
    <property type="match status" value="1"/>
</dbReference>
<dbReference type="CDD" id="cd00801">
    <property type="entry name" value="INT_P4_C"/>
    <property type="match status" value="1"/>
</dbReference>
<keyword evidence="4" id="KW-0233">DNA recombination</keyword>
<dbReference type="Gene3D" id="3.30.160.390">
    <property type="entry name" value="Integrase, DNA-binding domain"/>
    <property type="match status" value="1"/>
</dbReference>
<comment type="similarity">
    <text evidence="1">Belongs to the 'phage' integrase family.</text>
</comment>
<dbReference type="AlphaFoldDB" id="A0AAW8CFF7"/>
<evidence type="ECO:0000256" key="4">
    <source>
        <dbReference type="ARBA" id="ARBA00023172"/>
    </source>
</evidence>
<dbReference type="InterPro" id="IPR038488">
    <property type="entry name" value="Integrase_DNA-bd_sf"/>
</dbReference>
<comment type="caution">
    <text evidence="6">The sequence shown here is derived from an EMBL/GenBank/DDBJ whole genome shotgun (WGS) entry which is preliminary data.</text>
</comment>